<feature type="region of interest" description="Disordered" evidence="1">
    <location>
        <begin position="142"/>
        <end position="183"/>
    </location>
</feature>
<sequence length="455" mass="46675">MPRPPCPLASPRSTPRPERAIAKGEEVLHTYGDLSDAQLLQTYGFLEQLPGGCSANPHNYALLPYRLLLDGARRTLGGAEAAAVVGGALLRKKESLLGAAGLLQAAAPGETEFVATAAEPLSDELLTTVQVLLMTSEEFEQLGSEQNEAAAATDAGTGGGGGGGGEGQANGGGSDEPAPRRPRQRLSLGRDLLQGDFGEMVGSTVLQACGLAQKRYPAAAAAAAAGAAPGSHAWSAARVVEGEKAVLTAVKRAALMVMAEAAGDGEEEEGEDEGEEEGEEEDSGSEDEEDSSGEGEGEEEEDEEEEAPKGKRGKGSAATAAAAAAAEQQQRGGKKRRAPGGGGGDGGGGKEPARGEKRRSRPGLGSEARRPHFGDLTGPTEEEVLESDDSDKVGYKGDDGTAVKAAGARRRHPPPAAHRYETAADGHTREVHGGMLGPDEEELIQSDDSDKVGYA</sequence>
<dbReference type="SUPFAM" id="SSF82199">
    <property type="entry name" value="SET domain"/>
    <property type="match status" value="1"/>
</dbReference>
<feature type="compositionally biased region" description="Basic and acidic residues" evidence="1">
    <location>
        <begin position="390"/>
        <end position="401"/>
    </location>
</feature>
<feature type="compositionally biased region" description="Acidic residues" evidence="1">
    <location>
        <begin position="380"/>
        <end position="389"/>
    </location>
</feature>
<name>A0A0D2IZA5_9CHLO</name>
<dbReference type="AlphaFoldDB" id="A0A0D2IZA5"/>
<dbReference type="InterPro" id="IPR046341">
    <property type="entry name" value="SET_dom_sf"/>
</dbReference>
<evidence type="ECO:0000313" key="3">
    <source>
        <dbReference type="EMBL" id="KIY93152.1"/>
    </source>
</evidence>
<organism evidence="3 4">
    <name type="scientific">Monoraphidium neglectum</name>
    <dbReference type="NCBI Taxonomy" id="145388"/>
    <lineage>
        <taxon>Eukaryota</taxon>
        <taxon>Viridiplantae</taxon>
        <taxon>Chlorophyta</taxon>
        <taxon>core chlorophytes</taxon>
        <taxon>Chlorophyceae</taxon>
        <taxon>CS clade</taxon>
        <taxon>Sphaeropleales</taxon>
        <taxon>Selenastraceae</taxon>
        <taxon>Monoraphidium</taxon>
    </lineage>
</organism>
<dbReference type="KEGG" id="mng:MNEG_14811"/>
<feature type="compositionally biased region" description="Low complexity" evidence="1">
    <location>
        <begin position="144"/>
        <end position="155"/>
    </location>
</feature>
<feature type="compositionally biased region" description="Acidic residues" evidence="1">
    <location>
        <begin position="438"/>
        <end position="447"/>
    </location>
</feature>
<evidence type="ECO:0000313" key="4">
    <source>
        <dbReference type="Proteomes" id="UP000054498"/>
    </source>
</evidence>
<dbReference type="Gene3D" id="3.90.1410.10">
    <property type="entry name" value="set domain protein methyltransferase, domain 1"/>
    <property type="match status" value="1"/>
</dbReference>
<feature type="compositionally biased region" description="Gly residues" evidence="1">
    <location>
        <begin position="156"/>
        <end position="174"/>
    </location>
</feature>
<dbReference type="OrthoDB" id="515435at2759"/>
<dbReference type="InterPro" id="IPR036464">
    <property type="entry name" value="Rubisco_LSMT_subst-bd_sf"/>
</dbReference>
<proteinExistence type="predicted"/>
<feature type="compositionally biased region" description="Low complexity" evidence="1">
    <location>
        <begin position="317"/>
        <end position="326"/>
    </location>
</feature>
<dbReference type="Gene3D" id="3.90.1420.10">
    <property type="entry name" value="Rubisco LSMT, substrate-binding domain"/>
    <property type="match status" value="1"/>
</dbReference>
<dbReference type="Proteomes" id="UP000054498">
    <property type="component" value="Unassembled WGS sequence"/>
</dbReference>
<accession>A0A0D2IZA5</accession>
<feature type="compositionally biased region" description="Gly residues" evidence="1">
    <location>
        <begin position="339"/>
        <end position="350"/>
    </location>
</feature>
<reference evidence="3 4" key="1">
    <citation type="journal article" date="2013" name="BMC Genomics">
        <title>Reconstruction of the lipid metabolism for the microalga Monoraphidium neglectum from its genome sequence reveals characteristics suitable for biofuel production.</title>
        <authorList>
            <person name="Bogen C."/>
            <person name="Al-Dilaimi A."/>
            <person name="Albersmeier A."/>
            <person name="Wichmann J."/>
            <person name="Grundmann M."/>
            <person name="Rupp O."/>
            <person name="Lauersen K.J."/>
            <person name="Blifernez-Klassen O."/>
            <person name="Kalinowski J."/>
            <person name="Goesmann A."/>
            <person name="Mussgnug J.H."/>
            <person name="Kruse O."/>
        </authorList>
    </citation>
    <scope>NUCLEOTIDE SEQUENCE [LARGE SCALE GENOMIC DNA]</scope>
    <source>
        <strain evidence="3 4">SAG 48.87</strain>
    </source>
</reference>
<evidence type="ECO:0000256" key="1">
    <source>
        <dbReference type="SAM" id="MobiDB-lite"/>
    </source>
</evidence>
<gene>
    <name evidence="3" type="ORF">MNEG_14811</name>
</gene>
<feature type="domain" description="Rubisco LSMT substrate-binding" evidence="2">
    <location>
        <begin position="89"/>
        <end position="150"/>
    </location>
</feature>
<keyword evidence="4" id="KW-1185">Reference proteome</keyword>
<feature type="compositionally biased region" description="Acidic residues" evidence="1">
    <location>
        <begin position="263"/>
        <end position="306"/>
    </location>
</feature>
<feature type="compositionally biased region" description="Basic and acidic residues" evidence="1">
    <location>
        <begin position="418"/>
        <end position="432"/>
    </location>
</feature>
<dbReference type="Pfam" id="PF09273">
    <property type="entry name" value="Rubis-subs-bind"/>
    <property type="match status" value="1"/>
</dbReference>
<dbReference type="GeneID" id="25732410"/>
<dbReference type="EMBL" id="KK105003">
    <property type="protein sequence ID" value="KIY93152.1"/>
    <property type="molecule type" value="Genomic_DNA"/>
</dbReference>
<feature type="region of interest" description="Disordered" evidence="1">
    <location>
        <begin position="261"/>
        <end position="455"/>
    </location>
</feature>
<evidence type="ECO:0000259" key="2">
    <source>
        <dbReference type="Pfam" id="PF09273"/>
    </source>
</evidence>
<dbReference type="RefSeq" id="XP_013892172.1">
    <property type="nucleotide sequence ID" value="XM_014036718.1"/>
</dbReference>
<dbReference type="InterPro" id="IPR015353">
    <property type="entry name" value="Rubisco_LSMT_subst-bd"/>
</dbReference>
<protein>
    <recommendedName>
        <fullName evidence="2">Rubisco LSMT substrate-binding domain-containing protein</fullName>
    </recommendedName>
</protein>